<evidence type="ECO:0000313" key="2">
    <source>
        <dbReference type="EMBL" id="AEG72319.1"/>
    </source>
</evidence>
<proteinExistence type="predicted"/>
<protein>
    <submittedName>
        <fullName evidence="2">Uncharacterized protein</fullName>
    </submittedName>
</protein>
<evidence type="ECO:0000313" key="3">
    <source>
        <dbReference type="Proteomes" id="UP000007953"/>
    </source>
</evidence>
<dbReference type="AlphaFoldDB" id="F6GBW3"/>
<reference evidence="2 3" key="1">
    <citation type="journal article" date="2011" name="J. Bacteriol.">
        <title>Complete genome sequence of the plant pathogen Ralstonia solanacearum strain Po82.</title>
        <authorList>
            <person name="Xu J."/>
            <person name="Zheng H.J."/>
            <person name="Liu L."/>
            <person name="Pan Z.C."/>
            <person name="Prior P."/>
            <person name="Tang B."/>
            <person name="Xu J.S."/>
            <person name="Zhang H."/>
            <person name="Tian Q."/>
            <person name="Zhang L.Q."/>
            <person name="Feng J."/>
        </authorList>
    </citation>
    <scope>NUCLEOTIDE SEQUENCE [LARGE SCALE GENOMIC DNA]</scope>
    <source>
        <strain evidence="2 3">Po82</strain>
        <plasmid evidence="2">megaplasmid</plasmid>
    </source>
</reference>
<dbReference type="HOGENOM" id="CLU_2809379_0_0_4"/>
<keyword evidence="2" id="KW-0614">Plasmid</keyword>
<dbReference type="KEGG" id="rsn:RSPO_m01686"/>
<evidence type="ECO:0000256" key="1">
    <source>
        <dbReference type="SAM" id="MobiDB-lite"/>
    </source>
</evidence>
<organism evidence="2 3">
    <name type="scientific">Ralstonia solanacearum (strain Po82)</name>
    <dbReference type="NCBI Taxonomy" id="1031711"/>
    <lineage>
        <taxon>Bacteria</taxon>
        <taxon>Pseudomonadati</taxon>
        <taxon>Pseudomonadota</taxon>
        <taxon>Betaproteobacteria</taxon>
        <taxon>Burkholderiales</taxon>
        <taxon>Burkholderiaceae</taxon>
        <taxon>Ralstonia</taxon>
        <taxon>Ralstonia solanacearum species complex</taxon>
    </lineage>
</organism>
<sequence>MFAQPAWPQVRPPPCKAGHPNVVQHVSYPYPTRDAPDPTRGHCEAGSASPASRHWPARSAHGSLDAW</sequence>
<name>F6GBW3_RALS8</name>
<dbReference type="EMBL" id="CP002820">
    <property type="protein sequence ID" value="AEG72319.1"/>
    <property type="molecule type" value="Genomic_DNA"/>
</dbReference>
<dbReference type="Proteomes" id="UP000007953">
    <property type="component" value="Plasmid megaplasmid"/>
</dbReference>
<accession>F6GBW3</accession>
<geneLocation type="plasmid" evidence="3"/>
<dbReference type="PATRIC" id="fig|1031711.3.peg.4850"/>
<feature type="compositionally biased region" description="Basic and acidic residues" evidence="1">
    <location>
        <begin position="34"/>
        <end position="43"/>
    </location>
</feature>
<gene>
    <name evidence="2" type="ordered locus">RSPO_m01686</name>
</gene>
<feature type="region of interest" description="Disordered" evidence="1">
    <location>
        <begin position="1"/>
        <end position="67"/>
    </location>
</feature>